<evidence type="ECO:0000259" key="9">
    <source>
        <dbReference type="Pfam" id="PF12821"/>
    </source>
</evidence>
<organism evidence="10">
    <name type="scientific">bioreactor metagenome</name>
    <dbReference type="NCBI Taxonomy" id="1076179"/>
    <lineage>
        <taxon>unclassified sequences</taxon>
        <taxon>metagenomes</taxon>
        <taxon>ecological metagenomes</taxon>
    </lineage>
</organism>
<feature type="transmembrane region" description="Helical" evidence="7">
    <location>
        <begin position="302"/>
        <end position="320"/>
    </location>
</feature>
<evidence type="ECO:0000259" key="8">
    <source>
        <dbReference type="Pfam" id="PF06738"/>
    </source>
</evidence>
<evidence type="ECO:0000256" key="3">
    <source>
        <dbReference type="ARBA" id="ARBA00022692"/>
    </source>
</evidence>
<evidence type="ECO:0000256" key="5">
    <source>
        <dbReference type="ARBA" id="ARBA00023136"/>
    </source>
</evidence>
<dbReference type="AlphaFoldDB" id="A0A644V4S0"/>
<evidence type="ECO:0000256" key="1">
    <source>
        <dbReference type="ARBA" id="ARBA00004651"/>
    </source>
</evidence>
<dbReference type="GO" id="GO:0005886">
    <property type="term" value="C:plasma membrane"/>
    <property type="evidence" value="ECO:0007669"/>
    <property type="project" value="UniProtKB-SubCell"/>
</dbReference>
<proteinExistence type="inferred from homology"/>
<feature type="transmembrane region" description="Helical" evidence="7">
    <location>
        <begin position="178"/>
        <end position="200"/>
    </location>
</feature>
<dbReference type="PANTHER" id="PTHR34390:SF2">
    <property type="entry name" value="SUCCINATE TRANSPORTER SUBUNIT YJJP-RELATED"/>
    <property type="match status" value="1"/>
</dbReference>
<comment type="similarity">
    <text evidence="6">Belongs to the ThrE exporter (TC 2.A.79) family.</text>
</comment>
<keyword evidence="5 7" id="KW-0472">Membrane</keyword>
<feature type="transmembrane region" description="Helical" evidence="7">
    <location>
        <begin position="278"/>
        <end position="295"/>
    </location>
</feature>
<feature type="transmembrane region" description="Helical" evidence="7">
    <location>
        <begin position="326"/>
        <end position="347"/>
    </location>
</feature>
<evidence type="ECO:0000256" key="7">
    <source>
        <dbReference type="SAM" id="Phobius"/>
    </source>
</evidence>
<evidence type="ECO:0000313" key="10">
    <source>
        <dbReference type="EMBL" id="MPL86191.1"/>
    </source>
</evidence>
<dbReference type="InterPro" id="IPR050539">
    <property type="entry name" value="ThrE_Dicarb/AminoAcid_Exp"/>
</dbReference>
<feature type="transmembrane region" description="Helical" evidence="7">
    <location>
        <begin position="154"/>
        <end position="171"/>
    </location>
</feature>
<dbReference type="Pfam" id="PF12821">
    <property type="entry name" value="ThrE_2"/>
    <property type="match status" value="1"/>
</dbReference>
<dbReference type="GO" id="GO:0022857">
    <property type="term" value="F:transmembrane transporter activity"/>
    <property type="evidence" value="ECO:0007669"/>
    <property type="project" value="InterPro"/>
</dbReference>
<gene>
    <name evidence="10" type="ORF">SDC9_32168</name>
</gene>
<comment type="caution">
    <text evidence="10">The sequence shown here is derived from an EMBL/GenBank/DDBJ whole genome shotgun (WGS) entry which is preliminary data.</text>
</comment>
<keyword evidence="3 7" id="KW-0812">Transmembrane</keyword>
<dbReference type="InterPro" id="IPR024528">
    <property type="entry name" value="ThrE_2"/>
</dbReference>
<dbReference type="InterPro" id="IPR010619">
    <property type="entry name" value="ThrE-like_N"/>
</dbReference>
<sequence length="430" mass="46952">MSNKDIKEDNPYLNIGRKLNLLLRTGQMLMESGADTARIVRDTKLVATNMGIPIENFTLHVSYTTLMLNVSEGNNSYTNFKKCLNHGVDMTVISAISKLAWRSVEQKYSLDDYEAELNRIKNIPRQYSPLLSSIAAGFASGGFCKLFGCDWIAFFYTAICAFCGFWVRILCNKWGVNNYASIAISAFCATFLAYLTHFIPGSTTPWYPLIACTLFIVPGVPLINAINDMLNNYVVAGATRLINTILIVGSMTFGIIIAIHLGKVGDFTSLSVGPDSRYLVEAIAAAIGALGFSIIFNIPKRLLLICAIGGMISIFVRNLIVLKFGWSIILGSFIAATFVSIISLKIANLLRAPILVLAIPSVIPMIPGVLLYRLLFGIVNIKNLDAGSFMAVVQSGVTAILIIIGITVGVTIPNIFGGRYLDKLSQRKYI</sequence>
<feature type="domain" description="Threonine/serine exporter-like N-terminal" evidence="8">
    <location>
        <begin position="21"/>
        <end position="261"/>
    </location>
</feature>
<dbReference type="PANTHER" id="PTHR34390">
    <property type="entry name" value="UPF0442 PROTEIN YJJB-RELATED"/>
    <property type="match status" value="1"/>
</dbReference>
<dbReference type="GO" id="GO:0015744">
    <property type="term" value="P:succinate transport"/>
    <property type="evidence" value="ECO:0007669"/>
    <property type="project" value="TreeGrafter"/>
</dbReference>
<evidence type="ECO:0008006" key="11">
    <source>
        <dbReference type="Google" id="ProtNLM"/>
    </source>
</evidence>
<keyword evidence="4 7" id="KW-1133">Transmembrane helix</keyword>
<reference evidence="10" key="1">
    <citation type="submission" date="2019-08" db="EMBL/GenBank/DDBJ databases">
        <authorList>
            <person name="Kucharzyk K."/>
            <person name="Murdoch R.W."/>
            <person name="Higgins S."/>
            <person name="Loffler F."/>
        </authorList>
    </citation>
    <scope>NUCLEOTIDE SEQUENCE</scope>
</reference>
<protein>
    <recommendedName>
        <fullName evidence="11">Inner membrane protein YjjP</fullName>
    </recommendedName>
</protein>
<dbReference type="Pfam" id="PF06738">
    <property type="entry name" value="ThrE"/>
    <property type="match status" value="1"/>
</dbReference>
<feature type="transmembrane region" description="Helical" evidence="7">
    <location>
        <begin position="354"/>
        <end position="376"/>
    </location>
</feature>
<feature type="domain" description="Threonine/Serine exporter ThrE" evidence="9">
    <location>
        <begin position="282"/>
        <end position="415"/>
    </location>
</feature>
<feature type="transmembrane region" description="Helical" evidence="7">
    <location>
        <begin position="206"/>
        <end position="226"/>
    </location>
</feature>
<evidence type="ECO:0000256" key="2">
    <source>
        <dbReference type="ARBA" id="ARBA00022475"/>
    </source>
</evidence>
<evidence type="ECO:0000256" key="4">
    <source>
        <dbReference type="ARBA" id="ARBA00022989"/>
    </source>
</evidence>
<feature type="transmembrane region" description="Helical" evidence="7">
    <location>
        <begin position="396"/>
        <end position="417"/>
    </location>
</feature>
<dbReference type="EMBL" id="VSSQ01000218">
    <property type="protein sequence ID" value="MPL86191.1"/>
    <property type="molecule type" value="Genomic_DNA"/>
</dbReference>
<evidence type="ECO:0000256" key="6">
    <source>
        <dbReference type="ARBA" id="ARBA00034125"/>
    </source>
</evidence>
<accession>A0A644V4S0</accession>
<name>A0A644V4S0_9ZZZZ</name>
<feature type="transmembrane region" description="Helical" evidence="7">
    <location>
        <begin position="238"/>
        <end position="258"/>
    </location>
</feature>
<comment type="subcellular location">
    <subcellularLocation>
        <location evidence="1">Cell membrane</location>
        <topology evidence="1">Multi-pass membrane protein</topology>
    </subcellularLocation>
</comment>
<keyword evidence="2" id="KW-1003">Cell membrane</keyword>